<protein>
    <submittedName>
        <fullName evidence="1">Uncharacterized protein</fullName>
    </submittedName>
</protein>
<dbReference type="AlphaFoldDB" id="A0A150RXR3"/>
<organism evidence="1 2">
    <name type="scientific">Sorangium cellulosum</name>
    <name type="common">Polyangium cellulosum</name>
    <dbReference type="NCBI Taxonomy" id="56"/>
    <lineage>
        <taxon>Bacteria</taxon>
        <taxon>Pseudomonadati</taxon>
        <taxon>Myxococcota</taxon>
        <taxon>Polyangia</taxon>
        <taxon>Polyangiales</taxon>
        <taxon>Polyangiaceae</taxon>
        <taxon>Sorangium</taxon>
    </lineage>
</organism>
<evidence type="ECO:0000313" key="1">
    <source>
        <dbReference type="EMBL" id="KYF84989.1"/>
    </source>
</evidence>
<reference evidence="1 2" key="1">
    <citation type="submission" date="2014-02" db="EMBL/GenBank/DDBJ databases">
        <title>The small core and large imbalanced accessory genome model reveals a collaborative survival strategy of Sorangium cellulosum strains in nature.</title>
        <authorList>
            <person name="Han K."/>
            <person name="Peng R."/>
            <person name="Blom J."/>
            <person name="Li Y.-Z."/>
        </authorList>
    </citation>
    <scope>NUCLEOTIDE SEQUENCE [LARGE SCALE GENOMIC DNA]</scope>
    <source>
        <strain evidence="1 2">So0149</strain>
    </source>
</reference>
<name>A0A150RXR3_SORCE</name>
<dbReference type="Proteomes" id="UP000075515">
    <property type="component" value="Unassembled WGS sequence"/>
</dbReference>
<gene>
    <name evidence="1" type="ORF">BE18_46975</name>
</gene>
<comment type="caution">
    <text evidence="1">The sequence shown here is derived from an EMBL/GenBank/DDBJ whole genome shotgun (WGS) entry which is preliminary data.</text>
</comment>
<dbReference type="EMBL" id="JEMC01002834">
    <property type="protein sequence ID" value="KYF84989.1"/>
    <property type="molecule type" value="Genomic_DNA"/>
</dbReference>
<proteinExistence type="predicted"/>
<evidence type="ECO:0000313" key="2">
    <source>
        <dbReference type="Proteomes" id="UP000075515"/>
    </source>
</evidence>
<sequence length="73" mass="8125">MTCRLDAPEKLAWLEIEGGGVAPQQVRCPRREETIDVRACLACERYATLAIHPSGKKIYVVCEPLDDAPDERA</sequence>
<accession>A0A150RXR3</accession>